<dbReference type="InterPro" id="IPR000160">
    <property type="entry name" value="GGDEF_dom"/>
</dbReference>
<gene>
    <name evidence="3" type="ORF">FHS49_001575</name>
</gene>
<dbReference type="AlphaFoldDB" id="A0A7W9AH35"/>
<keyword evidence="1" id="KW-0472">Membrane</keyword>
<sequence>MSDKRRSLPHDTYVELVRSLFATLLPTVIMTTAFLTVGAVINFQTPDLLLAILMLLGGLALIARLSVLILHKKEAATARLSWERARTLERRFACAYFSFAATFSAFSARAFVVAGAEAHMLIIGLLFGYGAGVAAGLSLRPWISVTSILIATLPTIIIALLSASISYVAVGLLLAIFTIGGVESMLARYRVVAHKEMESQVFQALARRDDLTGLPNRLSLRERFEAFMAGSDAQNGIAVHCLDLDRFKPVNDLYGHPVGDALLRAVSERLTALLRRSDFAARLGGDEFVIIQTGAVYAEQADMLARRILRAIGEPFIIEGHRITIGTSVGYALSSVCGNELETLMACADEALVDIKRKGGGIVRYRPPVERLDHRLAS</sequence>
<dbReference type="InterPro" id="IPR043128">
    <property type="entry name" value="Rev_trsase/Diguanyl_cyclase"/>
</dbReference>
<dbReference type="SMART" id="SM00267">
    <property type="entry name" value="GGDEF"/>
    <property type="match status" value="1"/>
</dbReference>
<keyword evidence="1" id="KW-1133">Transmembrane helix</keyword>
<evidence type="ECO:0000313" key="3">
    <source>
        <dbReference type="EMBL" id="MBB5685567.1"/>
    </source>
</evidence>
<name>A0A7W9AH35_9SPHN</name>
<dbReference type="Gene3D" id="3.30.70.270">
    <property type="match status" value="1"/>
</dbReference>
<evidence type="ECO:0000313" key="4">
    <source>
        <dbReference type="Proteomes" id="UP000549617"/>
    </source>
</evidence>
<keyword evidence="4" id="KW-1185">Reference proteome</keyword>
<feature type="transmembrane region" description="Helical" evidence="1">
    <location>
        <begin position="49"/>
        <end position="71"/>
    </location>
</feature>
<dbReference type="RefSeq" id="WP_184016993.1">
    <property type="nucleotide sequence ID" value="NZ_JACIJC010000002.1"/>
</dbReference>
<dbReference type="Proteomes" id="UP000549617">
    <property type="component" value="Unassembled WGS sequence"/>
</dbReference>
<dbReference type="EMBL" id="JACIJC010000002">
    <property type="protein sequence ID" value="MBB5685567.1"/>
    <property type="molecule type" value="Genomic_DNA"/>
</dbReference>
<protein>
    <submittedName>
        <fullName evidence="3">Diguanylate cyclase (GGDEF)-like protein</fullName>
    </submittedName>
</protein>
<feature type="transmembrane region" description="Helical" evidence="1">
    <location>
        <begin position="167"/>
        <end position="187"/>
    </location>
</feature>
<feature type="transmembrane region" description="Helical" evidence="1">
    <location>
        <begin position="92"/>
        <end position="112"/>
    </location>
</feature>
<dbReference type="PROSITE" id="PS50887">
    <property type="entry name" value="GGDEF"/>
    <property type="match status" value="1"/>
</dbReference>
<feature type="transmembrane region" description="Helical" evidence="1">
    <location>
        <begin position="142"/>
        <end position="161"/>
    </location>
</feature>
<evidence type="ECO:0000259" key="2">
    <source>
        <dbReference type="PROSITE" id="PS50887"/>
    </source>
</evidence>
<feature type="transmembrane region" description="Helical" evidence="1">
    <location>
        <begin position="118"/>
        <end position="137"/>
    </location>
</feature>
<organism evidence="3 4">
    <name type="scientific">Sphingobium boeckii</name>
    <dbReference type="NCBI Taxonomy" id="1082345"/>
    <lineage>
        <taxon>Bacteria</taxon>
        <taxon>Pseudomonadati</taxon>
        <taxon>Pseudomonadota</taxon>
        <taxon>Alphaproteobacteria</taxon>
        <taxon>Sphingomonadales</taxon>
        <taxon>Sphingomonadaceae</taxon>
        <taxon>Sphingobium</taxon>
    </lineage>
</organism>
<feature type="transmembrane region" description="Helical" evidence="1">
    <location>
        <begin position="20"/>
        <end position="43"/>
    </location>
</feature>
<dbReference type="InterPro" id="IPR029787">
    <property type="entry name" value="Nucleotide_cyclase"/>
</dbReference>
<feature type="domain" description="GGDEF" evidence="2">
    <location>
        <begin position="235"/>
        <end position="368"/>
    </location>
</feature>
<dbReference type="Pfam" id="PF00990">
    <property type="entry name" value="GGDEF"/>
    <property type="match status" value="1"/>
</dbReference>
<proteinExistence type="predicted"/>
<accession>A0A7W9AH35</accession>
<dbReference type="SUPFAM" id="SSF55073">
    <property type="entry name" value="Nucleotide cyclase"/>
    <property type="match status" value="1"/>
</dbReference>
<evidence type="ECO:0000256" key="1">
    <source>
        <dbReference type="SAM" id="Phobius"/>
    </source>
</evidence>
<reference evidence="3 4" key="1">
    <citation type="submission" date="2020-08" db="EMBL/GenBank/DDBJ databases">
        <title>Genomic Encyclopedia of Type Strains, Phase IV (KMG-IV): sequencing the most valuable type-strain genomes for metagenomic binning, comparative biology and taxonomic classification.</title>
        <authorList>
            <person name="Goeker M."/>
        </authorList>
    </citation>
    <scope>NUCLEOTIDE SEQUENCE [LARGE SCALE GENOMIC DNA]</scope>
    <source>
        <strain evidence="3 4">DSM 25079</strain>
    </source>
</reference>
<dbReference type="PANTHER" id="PTHR46663:SF2">
    <property type="entry name" value="GGDEF DOMAIN-CONTAINING PROTEIN"/>
    <property type="match status" value="1"/>
</dbReference>
<dbReference type="CDD" id="cd01949">
    <property type="entry name" value="GGDEF"/>
    <property type="match status" value="1"/>
</dbReference>
<comment type="caution">
    <text evidence="3">The sequence shown here is derived from an EMBL/GenBank/DDBJ whole genome shotgun (WGS) entry which is preliminary data.</text>
</comment>
<dbReference type="NCBIfam" id="TIGR00254">
    <property type="entry name" value="GGDEF"/>
    <property type="match status" value="1"/>
</dbReference>
<dbReference type="PANTHER" id="PTHR46663">
    <property type="entry name" value="DIGUANYLATE CYCLASE DGCT-RELATED"/>
    <property type="match status" value="1"/>
</dbReference>
<dbReference type="InterPro" id="IPR052163">
    <property type="entry name" value="DGC-Regulatory_Protein"/>
</dbReference>
<keyword evidence="1" id="KW-0812">Transmembrane</keyword>